<gene>
    <name evidence="4" type="ORF">AVDCRST_MAG38-83</name>
</gene>
<evidence type="ECO:0000259" key="3">
    <source>
        <dbReference type="PROSITE" id="PS51898"/>
    </source>
</evidence>
<dbReference type="EMBL" id="CADCVJ010000007">
    <property type="protein sequence ID" value="CAA9461268.1"/>
    <property type="molecule type" value="Genomic_DNA"/>
</dbReference>
<evidence type="ECO:0000313" key="4">
    <source>
        <dbReference type="EMBL" id="CAA9461268.1"/>
    </source>
</evidence>
<keyword evidence="1" id="KW-0233">DNA recombination</keyword>
<dbReference type="InterPro" id="IPR013762">
    <property type="entry name" value="Integrase-like_cat_sf"/>
</dbReference>
<dbReference type="PROSITE" id="PS51898">
    <property type="entry name" value="TYR_RECOMBINASE"/>
    <property type="match status" value="1"/>
</dbReference>
<reference evidence="4" key="1">
    <citation type="submission" date="2020-02" db="EMBL/GenBank/DDBJ databases">
        <authorList>
            <person name="Meier V. D."/>
        </authorList>
    </citation>
    <scope>NUCLEOTIDE SEQUENCE</scope>
    <source>
        <strain evidence="4">AVDCRST_MAG38</strain>
    </source>
</reference>
<dbReference type="Pfam" id="PF00589">
    <property type="entry name" value="Phage_integrase"/>
    <property type="match status" value="1"/>
</dbReference>
<dbReference type="Gene3D" id="1.10.443.10">
    <property type="entry name" value="Intergrase catalytic core"/>
    <property type="match status" value="1"/>
</dbReference>
<accession>A0A6J4R1C5</accession>
<dbReference type="AlphaFoldDB" id="A0A6J4R1C5"/>
<dbReference type="InterPro" id="IPR011010">
    <property type="entry name" value="DNA_brk_join_enz"/>
</dbReference>
<protein>
    <recommendedName>
        <fullName evidence="3">Tyr recombinase domain-containing protein</fullName>
    </recommendedName>
</protein>
<sequence>MKFAVDRGWREDNPVEATRQRREDYDDDGDVARYTPDQVEAIVAEPASEQDRAAVTIAAFAGLRRGEILALRWKNVDFTARKLRVRKTTSWAKRLRRRGAGCAPWTWPIR</sequence>
<feature type="compositionally biased region" description="Basic and acidic residues" evidence="2">
    <location>
        <begin position="1"/>
        <end position="24"/>
    </location>
</feature>
<evidence type="ECO:0000256" key="1">
    <source>
        <dbReference type="ARBA" id="ARBA00023172"/>
    </source>
</evidence>
<dbReference type="GO" id="GO:0006310">
    <property type="term" value="P:DNA recombination"/>
    <property type="evidence" value="ECO:0007669"/>
    <property type="project" value="UniProtKB-KW"/>
</dbReference>
<dbReference type="SUPFAM" id="SSF56349">
    <property type="entry name" value="DNA breaking-rejoining enzymes"/>
    <property type="match status" value="1"/>
</dbReference>
<feature type="domain" description="Tyr recombinase" evidence="3">
    <location>
        <begin position="29"/>
        <end position="110"/>
    </location>
</feature>
<dbReference type="GO" id="GO:0015074">
    <property type="term" value="P:DNA integration"/>
    <property type="evidence" value="ECO:0007669"/>
    <property type="project" value="InterPro"/>
</dbReference>
<dbReference type="GO" id="GO:0003677">
    <property type="term" value="F:DNA binding"/>
    <property type="evidence" value="ECO:0007669"/>
    <property type="project" value="InterPro"/>
</dbReference>
<feature type="region of interest" description="Disordered" evidence="2">
    <location>
        <begin position="1"/>
        <end position="30"/>
    </location>
</feature>
<proteinExistence type="predicted"/>
<evidence type="ECO:0000256" key="2">
    <source>
        <dbReference type="SAM" id="MobiDB-lite"/>
    </source>
</evidence>
<organism evidence="4">
    <name type="scientific">uncultured Solirubrobacteraceae bacterium</name>
    <dbReference type="NCBI Taxonomy" id="1162706"/>
    <lineage>
        <taxon>Bacteria</taxon>
        <taxon>Bacillati</taxon>
        <taxon>Actinomycetota</taxon>
        <taxon>Thermoleophilia</taxon>
        <taxon>Solirubrobacterales</taxon>
        <taxon>Solirubrobacteraceae</taxon>
        <taxon>environmental samples</taxon>
    </lineage>
</organism>
<name>A0A6J4R1C5_9ACTN</name>
<dbReference type="InterPro" id="IPR002104">
    <property type="entry name" value="Integrase_catalytic"/>
</dbReference>